<keyword evidence="4" id="KW-1185">Reference proteome</keyword>
<dbReference type="RefSeq" id="WP_179792613.1">
    <property type="nucleotide sequence ID" value="NZ_BAABHP010000003.1"/>
</dbReference>
<dbReference type="EMBL" id="JACCBN010000001">
    <property type="protein sequence ID" value="NYD34688.1"/>
    <property type="molecule type" value="Genomic_DNA"/>
</dbReference>
<feature type="region of interest" description="Disordered" evidence="1">
    <location>
        <begin position="26"/>
        <end position="191"/>
    </location>
</feature>
<feature type="compositionally biased region" description="Pro residues" evidence="1">
    <location>
        <begin position="73"/>
        <end position="83"/>
    </location>
</feature>
<feature type="transmembrane region" description="Helical" evidence="2">
    <location>
        <begin position="240"/>
        <end position="262"/>
    </location>
</feature>
<feature type="transmembrane region" description="Helical" evidence="2">
    <location>
        <begin position="577"/>
        <end position="598"/>
    </location>
</feature>
<keyword evidence="2" id="KW-1133">Transmembrane helix</keyword>
<feature type="compositionally biased region" description="Low complexity" evidence="1">
    <location>
        <begin position="28"/>
        <end position="55"/>
    </location>
</feature>
<feature type="transmembrane region" description="Helical" evidence="2">
    <location>
        <begin position="268"/>
        <end position="289"/>
    </location>
</feature>
<comment type="caution">
    <text evidence="3">The sequence shown here is derived from an EMBL/GenBank/DDBJ whole genome shotgun (WGS) entry which is preliminary data.</text>
</comment>
<feature type="transmembrane region" description="Helical" evidence="2">
    <location>
        <begin position="503"/>
        <end position="524"/>
    </location>
</feature>
<feature type="transmembrane region" description="Helical" evidence="2">
    <location>
        <begin position="418"/>
        <end position="447"/>
    </location>
</feature>
<feature type="transmembrane region" description="Helical" evidence="2">
    <location>
        <begin position="328"/>
        <end position="353"/>
    </location>
</feature>
<evidence type="ECO:0000256" key="1">
    <source>
        <dbReference type="SAM" id="MobiDB-lite"/>
    </source>
</evidence>
<evidence type="ECO:0000256" key="2">
    <source>
        <dbReference type="SAM" id="Phobius"/>
    </source>
</evidence>
<dbReference type="Proteomes" id="UP000535890">
    <property type="component" value="Unassembled WGS sequence"/>
</dbReference>
<evidence type="ECO:0000313" key="3">
    <source>
        <dbReference type="EMBL" id="NYD34688.1"/>
    </source>
</evidence>
<keyword evidence="2" id="KW-0812">Transmembrane</keyword>
<name>A0A7Y9J429_9PSEU</name>
<feature type="transmembrane region" description="Helical" evidence="2">
    <location>
        <begin position="374"/>
        <end position="398"/>
    </location>
</feature>
<feature type="compositionally biased region" description="Low complexity" evidence="1">
    <location>
        <begin position="84"/>
        <end position="129"/>
    </location>
</feature>
<accession>A0A7Y9J429</accession>
<keyword evidence="2" id="KW-0472">Membrane</keyword>
<dbReference type="AlphaFoldDB" id="A0A7Y9J429"/>
<feature type="transmembrane region" description="Helical" evidence="2">
    <location>
        <begin position="301"/>
        <end position="322"/>
    </location>
</feature>
<protein>
    <submittedName>
        <fullName evidence="3">Uncharacterized protein</fullName>
    </submittedName>
</protein>
<proteinExistence type="predicted"/>
<evidence type="ECO:0000313" key="4">
    <source>
        <dbReference type="Proteomes" id="UP000535890"/>
    </source>
</evidence>
<gene>
    <name evidence="3" type="ORF">BJ983_000790</name>
</gene>
<reference evidence="3 4" key="1">
    <citation type="submission" date="2020-07" db="EMBL/GenBank/DDBJ databases">
        <title>Sequencing the genomes of 1000 actinobacteria strains.</title>
        <authorList>
            <person name="Klenk H.-P."/>
        </authorList>
    </citation>
    <scope>NUCLEOTIDE SEQUENCE [LARGE SCALE GENOMIC DNA]</scope>
    <source>
        <strain evidence="3 4">DSM 45772</strain>
    </source>
</reference>
<feature type="transmembrane region" description="Helical" evidence="2">
    <location>
        <begin position="205"/>
        <end position="228"/>
    </location>
</feature>
<sequence length="601" mass="57980">MAGSCSRCGAPRTDDWAFCRSCGAVDVPAPRQAPQEAARPTPARATAAARPAAAAAEDEPGSELIPTVGPRSGPLPSPGPRSGPLPASAPRSGPLPASAPGSGPRSASAPASTPGSGPLPAAPDRAAAPSTPPRAVPRPRRPEGEGRPAAWPTIEPARRPGPSTPHSGRVRVPLHDTPGAGVPRGPASVARPSVRVGSVGSVADWAHAALAALVVLVVLALPGAVLAVTLGADAAGGSPLLLLPVAVALGVSGSVGITVAPLGLGVTVAATPLLVTGAAVLAGAGLVVGRSRPGPEVPVQAVRALVLFLGGLAAVALLGRAAPGDGRLTVAIAPTLLGGAAWFGGALVLAVAWRRPDALPAALRPVRDLLAGPVAGLGAILGACWLVGLALVVAGALARSGAPVPSAATAGEAFSGTSPVAAVLLVVVFAPSALLVAFAVGLGVPLTPRTPFGDGELGLVRLLGEGPSWWLAPLVAGVVCVLGGMVAALHAPDPDAAARRGWALGPALAVLLAAAVPATSAVVGPFGLHLDLATGVVLGLAWGAVGGLLGAVVAPGLPPALRGGRLGAGSTTAGQVVGVTVVVLFLSAALVVGFITAARLG</sequence>
<feature type="transmembrane region" description="Helical" evidence="2">
    <location>
        <begin position="536"/>
        <end position="557"/>
    </location>
</feature>
<feature type="transmembrane region" description="Helical" evidence="2">
    <location>
        <begin position="468"/>
        <end position="491"/>
    </location>
</feature>
<organism evidence="3 4">
    <name type="scientific">Actinomycetospora corticicola</name>
    <dbReference type="NCBI Taxonomy" id="663602"/>
    <lineage>
        <taxon>Bacteria</taxon>
        <taxon>Bacillati</taxon>
        <taxon>Actinomycetota</taxon>
        <taxon>Actinomycetes</taxon>
        <taxon>Pseudonocardiales</taxon>
        <taxon>Pseudonocardiaceae</taxon>
        <taxon>Actinomycetospora</taxon>
    </lineage>
</organism>